<comment type="caution">
    <text evidence="3">The sequence shown here is derived from an EMBL/GenBank/DDBJ whole genome shotgun (WGS) entry which is preliminary data.</text>
</comment>
<gene>
    <name evidence="3" type="ORF">V6X51_08560</name>
</gene>
<feature type="domain" description="PepSY" evidence="2">
    <location>
        <begin position="15"/>
        <end position="98"/>
    </location>
</feature>
<keyword evidence="1" id="KW-0732">Signal</keyword>
<evidence type="ECO:0000256" key="1">
    <source>
        <dbReference type="SAM" id="SignalP"/>
    </source>
</evidence>
<protein>
    <submittedName>
        <fullName evidence="3">PepSY domain-containing protein</fullName>
    </submittedName>
</protein>
<dbReference type="InterPro" id="IPR025711">
    <property type="entry name" value="PepSY"/>
</dbReference>
<evidence type="ECO:0000259" key="2">
    <source>
        <dbReference type="Pfam" id="PF13670"/>
    </source>
</evidence>
<reference evidence="3 4" key="1">
    <citation type="submission" date="2024-02" db="EMBL/GenBank/DDBJ databases">
        <title>New especies of Spiribacter isolated from saline water.</title>
        <authorList>
            <person name="Leon M.J."/>
            <person name="De La Haba R."/>
            <person name="Sanchez-Porro C."/>
            <person name="Ventosa A."/>
        </authorList>
    </citation>
    <scope>NUCLEOTIDE SEQUENCE [LARGE SCALE GENOMIC DNA]</scope>
    <source>
        <strain evidence="4">ag22IC6-196</strain>
    </source>
</reference>
<keyword evidence="4" id="KW-1185">Reference proteome</keyword>
<dbReference type="Pfam" id="PF13670">
    <property type="entry name" value="PepSY_2"/>
    <property type="match status" value="1"/>
</dbReference>
<proteinExistence type="predicted"/>
<feature type="signal peptide" evidence="1">
    <location>
        <begin position="1"/>
        <end position="28"/>
    </location>
</feature>
<feature type="chain" id="PRO_5047183448" evidence="1">
    <location>
        <begin position="29"/>
        <end position="102"/>
    </location>
</feature>
<sequence>MMNRNRVIPGLAGGLAVAVLVSAGIAMADGDDRHDRDDDMPRDGWMSLLEVAEQLESQGYTPYEIEIDDGAYEVMMIDGQGMVIETDIDPTTGEPLQRRRDD</sequence>
<organism evidence="3 4">
    <name type="scientific">Spiribacter roseus</name>
    <dbReference type="NCBI Taxonomy" id="1855875"/>
    <lineage>
        <taxon>Bacteria</taxon>
        <taxon>Pseudomonadati</taxon>
        <taxon>Pseudomonadota</taxon>
        <taxon>Gammaproteobacteria</taxon>
        <taxon>Chromatiales</taxon>
        <taxon>Ectothiorhodospiraceae</taxon>
        <taxon>Spiribacter</taxon>
    </lineage>
</organism>
<dbReference type="EMBL" id="JBAKFG010000003">
    <property type="protein sequence ID" value="MEX0373479.1"/>
    <property type="molecule type" value="Genomic_DNA"/>
</dbReference>
<evidence type="ECO:0000313" key="3">
    <source>
        <dbReference type="EMBL" id="MEX0373479.1"/>
    </source>
</evidence>
<accession>A0ABV3S161</accession>
<evidence type="ECO:0000313" key="4">
    <source>
        <dbReference type="Proteomes" id="UP001556636"/>
    </source>
</evidence>
<dbReference type="Proteomes" id="UP001556636">
    <property type="component" value="Unassembled WGS sequence"/>
</dbReference>
<dbReference type="RefSeq" id="WP_198515234.1">
    <property type="nucleotide sequence ID" value="NZ_CP016382.1"/>
</dbReference>
<name>A0ABV3S161_9GAMM</name>